<organism evidence="1 2">
    <name type="scientific">Mycolicibacterium fortuitum</name>
    <name type="common">Mycobacterium fortuitum</name>
    <dbReference type="NCBI Taxonomy" id="1766"/>
    <lineage>
        <taxon>Bacteria</taxon>
        <taxon>Bacillati</taxon>
        <taxon>Actinomycetota</taxon>
        <taxon>Actinomycetes</taxon>
        <taxon>Mycobacteriales</taxon>
        <taxon>Mycobacteriaceae</taxon>
        <taxon>Mycolicibacterium</taxon>
    </lineage>
</organism>
<keyword evidence="2" id="KW-1185">Reference proteome</keyword>
<protein>
    <submittedName>
        <fullName evidence="1">Uncharacterized protein</fullName>
    </submittedName>
</protein>
<sequence length="37" mass="4081">MVRRAGPRHSGQSMTSGRALIGYIFFVTSQPDAQRNS</sequence>
<evidence type="ECO:0000313" key="2">
    <source>
        <dbReference type="Proteomes" id="UP000057134"/>
    </source>
</evidence>
<dbReference type="EMBL" id="CP011269">
    <property type="protein sequence ID" value="ALI27668.1"/>
    <property type="molecule type" value="Genomic_DNA"/>
</dbReference>
<reference evidence="1 2" key="1">
    <citation type="journal article" date="2015" name="MBio">
        <title>Enzymatic Degradation of Phenazines Can Generate Energy and Protect Sensitive Organisms from Toxicity.</title>
        <authorList>
            <person name="Costa K.C."/>
            <person name="Bergkessel M."/>
            <person name="Saunders S."/>
            <person name="Korlach J."/>
            <person name="Newman D.K."/>
        </authorList>
    </citation>
    <scope>NUCLEOTIDE SEQUENCE [LARGE SCALE GENOMIC DNA]</scope>
    <source>
        <strain evidence="1 2">CT6</strain>
    </source>
</reference>
<evidence type="ECO:0000313" key="1">
    <source>
        <dbReference type="EMBL" id="ALI27668.1"/>
    </source>
</evidence>
<gene>
    <name evidence="1" type="ORF">XA26_38500</name>
</gene>
<dbReference type="PATRIC" id="fig|1766.6.peg.3828"/>
<proteinExistence type="predicted"/>
<accession>A0A0N9YCP2</accession>
<name>A0A0N9YCP2_MYCFO</name>
<dbReference type="Proteomes" id="UP000057134">
    <property type="component" value="Chromosome"/>
</dbReference>
<dbReference type="KEGG" id="mft:XA26_38500"/>
<dbReference type="STRING" id="1766.XA26_38500"/>
<dbReference type="AlphaFoldDB" id="A0A0N9YCP2"/>